<evidence type="ECO:0000313" key="3">
    <source>
        <dbReference type="Proteomes" id="UP001428341"/>
    </source>
</evidence>
<organism evidence="2 3">
    <name type="scientific">Citrus x changshan-huyou</name>
    <dbReference type="NCBI Taxonomy" id="2935761"/>
    <lineage>
        <taxon>Eukaryota</taxon>
        <taxon>Viridiplantae</taxon>
        <taxon>Streptophyta</taxon>
        <taxon>Embryophyta</taxon>
        <taxon>Tracheophyta</taxon>
        <taxon>Spermatophyta</taxon>
        <taxon>Magnoliopsida</taxon>
        <taxon>eudicotyledons</taxon>
        <taxon>Gunneridae</taxon>
        <taxon>Pentapetalae</taxon>
        <taxon>rosids</taxon>
        <taxon>malvids</taxon>
        <taxon>Sapindales</taxon>
        <taxon>Rutaceae</taxon>
        <taxon>Aurantioideae</taxon>
        <taxon>Citrus</taxon>
    </lineage>
</organism>
<protein>
    <submittedName>
        <fullName evidence="2">Uncharacterized protein</fullName>
    </submittedName>
</protein>
<reference evidence="2 3" key="1">
    <citation type="submission" date="2024-05" db="EMBL/GenBank/DDBJ databases">
        <title>Haplotype-resolved chromosome-level genome assembly of Huyou (Citrus changshanensis).</title>
        <authorList>
            <person name="Miao C."/>
            <person name="Chen W."/>
            <person name="Wu Y."/>
            <person name="Wang L."/>
            <person name="Zhao S."/>
            <person name="Grierson D."/>
            <person name="Xu C."/>
            <person name="Chen K."/>
        </authorList>
    </citation>
    <scope>NUCLEOTIDE SEQUENCE [LARGE SCALE GENOMIC DNA]</scope>
    <source>
        <strain evidence="2">01-14</strain>
        <tissue evidence="2">Leaf</tissue>
    </source>
</reference>
<feature type="region of interest" description="Disordered" evidence="1">
    <location>
        <begin position="88"/>
        <end position="107"/>
    </location>
</feature>
<feature type="compositionally biased region" description="Polar residues" evidence="1">
    <location>
        <begin position="94"/>
        <end position="107"/>
    </location>
</feature>
<name>A0AAP0QJ37_9ROSI</name>
<comment type="caution">
    <text evidence="2">The sequence shown here is derived from an EMBL/GenBank/DDBJ whole genome shotgun (WGS) entry which is preliminary data.</text>
</comment>
<accession>A0AAP0QJ37</accession>
<dbReference type="Proteomes" id="UP001428341">
    <property type="component" value="Unassembled WGS sequence"/>
</dbReference>
<sequence length="165" mass="17580">MGLLKIIKEAIRVITIKKGGGRMRRDVLLAQIRLSNGSLRFRQSNPTQAEATELGDHKVIGKGGRDWKSSTMVVGKVITAKLEAKGGSSDRWESSPTVGKTAAGLSTNGKVTGEGVTSAVAKHHHQVPMRPLVAGQALIKVGKVEIVFLISKLSKAVKVDAIDYS</sequence>
<gene>
    <name evidence="2" type="ORF">WN944_014860</name>
</gene>
<evidence type="ECO:0000256" key="1">
    <source>
        <dbReference type="SAM" id="MobiDB-lite"/>
    </source>
</evidence>
<dbReference type="AlphaFoldDB" id="A0AAP0QJ37"/>
<keyword evidence="3" id="KW-1185">Reference proteome</keyword>
<proteinExistence type="predicted"/>
<dbReference type="EMBL" id="JBCGBO010000005">
    <property type="protein sequence ID" value="KAK9199668.1"/>
    <property type="molecule type" value="Genomic_DNA"/>
</dbReference>
<evidence type="ECO:0000313" key="2">
    <source>
        <dbReference type="EMBL" id="KAK9199668.1"/>
    </source>
</evidence>